<evidence type="ECO:0000259" key="1">
    <source>
        <dbReference type="SMART" id="SM00897"/>
    </source>
</evidence>
<dbReference type="SMART" id="SM01204">
    <property type="entry name" value="FIST_C"/>
    <property type="match status" value="1"/>
</dbReference>
<dbReference type="Proteomes" id="UP001150830">
    <property type="component" value="Unassembled WGS sequence"/>
</dbReference>
<evidence type="ECO:0000313" key="4">
    <source>
        <dbReference type="Proteomes" id="UP001150830"/>
    </source>
</evidence>
<dbReference type="NCBIfam" id="NF041558">
    <property type="entry name" value="NosP"/>
    <property type="match status" value="1"/>
</dbReference>
<keyword evidence="4" id="KW-1185">Reference proteome</keyword>
<organism evidence="3 4">
    <name type="scientific">Parathalassolituus penaei</name>
    <dbReference type="NCBI Taxonomy" id="2997323"/>
    <lineage>
        <taxon>Bacteria</taxon>
        <taxon>Pseudomonadati</taxon>
        <taxon>Pseudomonadota</taxon>
        <taxon>Gammaproteobacteria</taxon>
        <taxon>Oceanospirillales</taxon>
        <taxon>Oceanospirillaceae</taxon>
        <taxon>Parathalassolituus</taxon>
    </lineage>
</organism>
<feature type="domain" description="FIST C-domain" evidence="2">
    <location>
        <begin position="239"/>
        <end position="369"/>
    </location>
</feature>
<name>A0A9X3EJH9_9GAMM</name>
<dbReference type="AlphaFoldDB" id="A0A9X3EJH9"/>
<dbReference type="PANTHER" id="PTHR40252">
    <property type="entry name" value="BLR0328 PROTEIN"/>
    <property type="match status" value="1"/>
</dbReference>
<comment type="caution">
    <text evidence="3">The sequence shown here is derived from an EMBL/GenBank/DDBJ whole genome shotgun (WGS) entry which is preliminary data.</text>
</comment>
<dbReference type="InterPro" id="IPR019494">
    <property type="entry name" value="FIST_C"/>
</dbReference>
<protein>
    <submittedName>
        <fullName evidence="3">FIST C-terminal domain-containing protein</fullName>
    </submittedName>
</protein>
<dbReference type="PANTHER" id="PTHR40252:SF2">
    <property type="entry name" value="BLR0328 PROTEIN"/>
    <property type="match status" value="1"/>
</dbReference>
<dbReference type="EMBL" id="JAPNOA010000003">
    <property type="protein sequence ID" value="MCY0963688.1"/>
    <property type="molecule type" value="Genomic_DNA"/>
</dbReference>
<sequence>MLALQPTTLHAVQTAFTTSRDPETAADELYSALAVAPLCQVVFFCSNDYDFSSLAAAIGKRFADIEVVGCTTAGEITPLGYRHGTITAIGFPRSSFAVQSALVTNLSSFSFSDAQILVQDMLDGCRSRQVAPIKGNTFALTMLDGLSIQEERFLRLLNAHLGSIPLLGGSAADNMCHNKTHVFHNGRFHTDAAILLLVNTAFDFEAFSIHHLQPTEEKLVVTEADSDDRRVLEINAEPAAVEYARALNLRVEDLNPQVFALNPLSVKIGNRYYPRAIQKVNPDLSLSFYCAVDTGIVLTRSRPEAILDGVEKLLADISQRIGTPQLIIGYDCIFRRLELEHLDLKDQASQLLARHHVIGFNTYGEQFNGMHLNQTFTGVALGGVGY</sequence>
<dbReference type="RefSeq" id="WP_283171904.1">
    <property type="nucleotide sequence ID" value="NZ_JAPNOA010000003.1"/>
</dbReference>
<gene>
    <name evidence="3" type="ORF">OUO13_00600</name>
</gene>
<feature type="domain" description="FIST" evidence="1">
    <location>
        <begin position="36"/>
        <end position="238"/>
    </location>
</feature>
<dbReference type="InterPro" id="IPR013702">
    <property type="entry name" value="FIST_domain_N"/>
</dbReference>
<evidence type="ECO:0000313" key="3">
    <source>
        <dbReference type="EMBL" id="MCY0963688.1"/>
    </source>
</evidence>
<accession>A0A9X3EJH9</accession>
<dbReference type="SMART" id="SM00897">
    <property type="entry name" value="FIST"/>
    <property type="match status" value="1"/>
</dbReference>
<dbReference type="Pfam" id="PF08495">
    <property type="entry name" value="FIST"/>
    <property type="match status" value="1"/>
</dbReference>
<evidence type="ECO:0000259" key="2">
    <source>
        <dbReference type="SMART" id="SM01204"/>
    </source>
</evidence>
<dbReference type="Pfam" id="PF10442">
    <property type="entry name" value="FIST_C"/>
    <property type="match status" value="1"/>
</dbReference>
<reference evidence="3" key="1">
    <citation type="submission" date="2022-11" db="EMBL/GenBank/DDBJ databases">
        <title>Parathalassolutuus dongxingensis gen. nov., sp. nov., a novel member of family Oceanospirillaceae isolated from a coastal shrimp pond in Guangxi, China.</title>
        <authorList>
            <person name="Chen H."/>
        </authorList>
    </citation>
    <scope>NUCLEOTIDE SEQUENCE</scope>
    <source>
        <strain evidence="3">G-43</strain>
    </source>
</reference>
<proteinExistence type="predicted"/>